<feature type="compositionally biased region" description="Low complexity" evidence="1">
    <location>
        <begin position="437"/>
        <end position="452"/>
    </location>
</feature>
<dbReference type="InterPro" id="IPR038765">
    <property type="entry name" value="Papain-like_cys_pep_sf"/>
</dbReference>
<organism evidence="4 5">
    <name type="scientific">Chrysophaeum taylorii</name>
    <dbReference type="NCBI Taxonomy" id="2483200"/>
    <lineage>
        <taxon>Eukaryota</taxon>
        <taxon>Sar</taxon>
        <taxon>Stramenopiles</taxon>
        <taxon>Ochrophyta</taxon>
        <taxon>Pelagophyceae</taxon>
        <taxon>Pelagomonadales</taxon>
        <taxon>Pelagomonadaceae</taxon>
        <taxon>Chrysophaeum</taxon>
    </lineage>
</organism>
<feature type="region of interest" description="Disordered" evidence="1">
    <location>
        <begin position="416"/>
        <end position="452"/>
    </location>
</feature>
<feature type="domain" description="USP" evidence="2">
    <location>
        <begin position="483"/>
        <end position="1130"/>
    </location>
</feature>
<evidence type="ECO:0000259" key="2">
    <source>
        <dbReference type="PROSITE" id="PS50235"/>
    </source>
</evidence>
<reference evidence="4" key="1">
    <citation type="submission" date="2023-01" db="EMBL/GenBank/DDBJ databases">
        <title>Metagenome sequencing of chrysophaentin producing Chrysophaeum taylorii.</title>
        <authorList>
            <person name="Davison J."/>
            <person name="Bewley C."/>
        </authorList>
    </citation>
    <scope>NUCLEOTIDE SEQUENCE</scope>
    <source>
        <strain evidence="4">NIES-1699</strain>
    </source>
</reference>
<evidence type="ECO:0000256" key="1">
    <source>
        <dbReference type="SAM" id="MobiDB-lite"/>
    </source>
</evidence>
<dbReference type="Gene3D" id="3.90.70.10">
    <property type="entry name" value="Cysteine proteinases"/>
    <property type="match status" value="2"/>
</dbReference>
<comment type="caution">
    <text evidence="4">The sequence shown here is derived from an EMBL/GenBank/DDBJ whole genome shotgun (WGS) entry which is preliminary data.</text>
</comment>
<dbReference type="Gene3D" id="3.30.2230.10">
    <property type="entry name" value="DUSP-like"/>
    <property type="match status" value="1"/>
</dbReference>
<feature type="region of interest" description="Disordered" evidence="1">
    <location>
        <begin position="50"/>
        <end position="73"/>
    </location>
</feature>
<dbReference type="PROSITE" id="PS51283">
    <property type="entry name" value="DUSP"/>
    <property type="match status" value="1"/>
</dbReference>
<sequence length="1142" mass="128142">MLVEAPGTQRDTVMQKLRSSQFKAGEEYAVISQKWWSAWRVYVDFEEEASPRNGPSLETLSVSEAAGPGPITNEPLCDARGRLRKNLVENDDYALVPKSVWEALEEWYGGGPLLARRVLLTPETQEPYVEVFLLQFEVRVVDADGFPEGGSTVVEVSRGDGVAAARRALLLEMGASSSRRVWIKAAAEDEVDESGTLSETRFWRRSSRAAAGKRGGPRLAGDDEADSWFLLQEDRSERVGECKAVVAAREALRWGAIVETAEKNVDDGVSTWPFEARRERWRVSLSKGDVVDAKDSEGRWFDSVIVDVGENKQDRVKVHFKGWSTKWDAWLDRYDETSIQKLFTHTDDWRRLRVNDPCEVRSEERDKALWYEAVVVAVLDDDVVEVKTQTPSGSNTRTLSTSSEYLCKMGTHIKKPRLPSGRSQLQDHHHHHHHHAPTTAASAAGASASSRQAAAAYGSASRDLIGRGARSHVRGSPPAPGAVGLSNLGNTCFMNSMLQCLSHTAPLTAYFRADDFAREINVDNPLGSGGQIARAYADFVRDAWSGDFSVVVPTALKRAIGKHAPQFSGYQQQDSQELMNYVLDGLHEDLNRVRDKPYTETLESNGRPDDEVAEESWRRFQLRNRSIVVDTCYGQLRSHITCPLCDHESITFDPYLSLSLPLPSATTRHVSVTFVALDNPEPTKYAVAVAARESVAALKDALLILAFGHDHAKRRADVDVCDVWANRVAKTLADTTAVEHIKQNDDIFAFELEPPGPSAALSAPATLASPPTSKRRRLVVDVLFSQPSASALPFNVADAIAARYNNNNNNNNNANKPFNVSDAIAARYNNNNNNASANNNNNNNTKRQQQQQQQYKLFGTPLRLAFDETTTCRALREKIKRRVDAARQQQQRASDDDDDDDDDEEPYRVVISAFQGMKRVHELARDDTLVVDAIRGKQSDGFSLTLEWTRVVEVEPRAEIHESATRRASGTNHKVNRIDILDCLRKLAEREQLGETEQWYCSKCKQHSRAYKKLDLWSTPDVLIVHLKRFQYAQNKFFVHRQKLDDLVDFPLHDLDLADFILSPESNTRARYDLFAVSEHSGGLGGGHYTATVFDDSTKEWFHYNDAIVSRADPSTVVSRQAYVLFYRRRTSQQQQQQQQQQ</sequence>
<dbReference type="PROSITE" id="PS50235">
    <property type="entry name" value="USP_3"/>
    <property type="match status" value="1"/>
</dbReference>
<accession>A0AAD7UIK6</accession>
<dbReference type="EMBL" id="JAQMWT010000175">
    <property type="protein sequence ID" value="KAJ8608288.1"/>
    <property type="molecule type" value="Genomic_DNA"/>
</dbReference>
<feature type="region of interest" description="Disordered" evidence="1">
    <location>
        <begin position="830"/>
        <end position="853"/>
    </location>
</feature>
<dbReference type="Pfam" id="PF06337">
    <property type="entry name" value="DUSP"/>
    <property type="match status" value="1"/>
</dbReference>
<dbReference type="SUPFAM" id="SSF54001">
    <property type="entry name" value="Cysteine proteinases"/>
    <property type="match status" value="1"/>
</dbReference>
<feature type="region of interest" description="Disordered" evidence="1">
    <location>
        <begin position="881"/>
        <end position="904"/>
    </location>
</feature>
<dbReference type="InterPro" id="IPR035927">
    <property type="entry name" value="DUSP-like_sf"/>
</dbReference>
<dbReference type="InterPro" id="IPR028889">
    <property type="entry name" value="USP"/>
</dbReference>
<name>A0AAD7UIK6_9STRA</name>
<dbReference type="PROSITE" id="PS00973">
    <property type="entry name" value="USP_2"/>
    <property type="match status" value="1"/>
</dbReference>
<dbReference type="PANTHER" id="PTHR21646:SF46">
    <property type="entry name" value="UBIQUITIN CARBOXYL-TERMINAL HYDROLASE"/>
    <property type="match status" value="1"/>
</dbReference>
<dbReference type="CDD" id="cd20104">
    <property type="entry name" value="MBT_PHF20L1-like"/>
    <property type="match status" value="1"/>
</dbReference>
<proteinExistence type="predicted"/>
<dbReference type="PANTHER" id="PTHR21646">
    <property type="entry name" value="UBIQUITIN CARBOXYL-TERMINAL HYDROLASE"/>
    <property type="match status" value="1"/>
</dbReference>
<evidence type="ECO:0000313" key="4">
    <source>
        <dbReference type="EMBL" id="KAJ8608288.1"/>
    </source>
</evidence>
<gene>
    <name evidence="4" type="ORF">CTAYLR_010380</name>
</gene>
<feature type="compositionally biased region" description="Acidic residues" evidence="1">
    <location>
        <begin position="895"/>
        <end position="904"/>
    </location>
</feature>
<dbReference type="PROSITE" id="PS00972">
    <property type="entry name" value="USP_1"/>
    <property type="match status" value="1"/>
</dbReference>
<dbReference type="InterPro" id="IPR001394">
    <property type="entry name" value="Peptidase_C19_UCH"/>
</dbReference>
<evidence type="ECO:0008006" key="6">
    <source>
        <dbReference type="Google" id="ProtNLM"/>
    </source>
</evidence>
<dbReference type="Proteomes" id="UP001230188">
    <property type="component" value="Unassembled WGS sequence"/>
</dbReference>
<dbReference type="CDD" id="cd02674">
    <property type="entry name" value="Peptidase_C19R"/>
    <property type="match status" value="1"/>
</dbReference>
<protein>
    <recommendedName>
        <fullName evidence="6">Ubiquitinyl hydrolase 1</fullName>
    </recommendedName>
</protein>
<dbReference type="AlphaFoldDB" id="A0AAD7UIK6"/>
<keyword evidence="5" id="KW-1185">Reference proteome</keyword>
<dbReference type="Gene3D" id="2.30.30.140">
    <property type="match status" value="1"/>
</dbReference>
<feature type="domain" description="DUSP" evidence="3">
    <location>
        <begin position="4"/>
        <end position="120"/>
    </location>
</feature>
<dbReference type="SMART" id="SM00695">
    <property type="entry name" value="DUSP"/>
    <property type="match status" value="1"/>
</dbReference>
<dbReference type="InterPro" id="IPR018200">
    <property type="entry name" value="USP_CS"/>
</dbReference>
<dbReference type="SUPFAM" id="SSF143791">
    <property type="entry name" value="DUSP-like"/>
    <property type="match status" value="1"/>
</dbReference>
<evidence type="ECO:0000313" key="5">
    <source>
        <dbReference type="Proteomes" id="UP001230188"/>
    </source>
</evidence>
<dbReference type="GO" id="GO:0004843">
    <property type="term" value="F:cysteine-type deubiquitinase activity"/>
    <property type="evidence" value="ECO:0007669"/>
    <property type="project" value="InterPro"/>
</dbReference>
<dbReference type="GO" id="GO:0016579">
    <property type="term" value="P:protein deubiquitination"/>
    <property type="evidence" value="ECO:0007669"/>
    <property type="project" value="InterPro"/>
</dbReference>
<dbReference type="InterPro" id="IPR006615">
    <property type="entry name" value="Pept_C19_DUSP"/>
</dbReference>
<dbReference type="Pfam" id="PF00443">
    <property type="entry name" value="UCH"/>
    <property type="match status" value="1"/>
</dbReference>
<dbReference type="InterPro" id="IPR016197">
    <property type="entry name" value="Chromo-like_dom_sf"/>
</dbReference>
<evidence type="ECO:0000259" key="3">
    <source>
        <dbReference type="PROSITE" id="PS51283"/>
    </source>
</evidence>
<dbReference type="InterPro" id="IPR050185">
    <property type="entry name" value="Ub_carboxyl-term_hydrolase"/>
</dbReference>
<dbReference type="SUPFAM" id="SSF54160">
    <property type="entry name" value="Chromo domain-like"/>
    <property type="match status" value="1"/>
</dbReference>